<proteinExistence type="predicted"/>
<evidence type="ECO:0008006" key="8">
    <source>
        <dbReference type="Google" id="ProtNLM"/>
    </source>
</evidence>
<evidence type="ECO:0000313" key="7">
    <source>
        <dbReference type="Proteomes" id="UP000664701"/>
    </source>
</evidence>
<dbReference type="Pfam" id="PF00654">
    <property type="entry name" value="Voltage_CLC"/>
    <property type="match status" value="1"/>
</dbReference>
<dbReference type="SUPFAM" id="SSF81340">
    <property type="entry name" value="Clc chloride channel"/>
    <property type="match status" value="1"/>
</dbReference>
<dbReference type="InterPro" id="IPR050368">
    <property type="entry name" value="ClC-type_chloride_channel"/>
</dbReference>
<protein>
    <recommendedName>
        <fullName evidence="8">Voltage-gated chloride channel protein</fullName>
    </recommendedName>
</protein>
<feature type="transmembrane region" description="Helical" evidence="5">
    <location>
        <begin position="292"/>
        <end position="310"/>
    </location>
</feature>
<accession>A0ABZ2SRB0</accession>
<evidence type="ECO:0000256" key="5">
    <source>
        <dbReference type="SAM" id="Phobius"/>
    </source>
</evidence>
<evidence type="ECO:0000256" key="2">
    <source>
        <dbReference type="ARBA" id="ARBA00022692"/>
    </source>
</evidence>
<keyword evidence="2 5" id="KW-0812">Transmembrane</keyword>
<reference evidence="6 7" key="2">
    <citation type="submission" date="2024-03" db="EMBL/GenBank/DDBJ databases">
        <title>The Genome Sequence of Enterococcus sp. DIV2402.</title>
        <authorList>
            <consortium name="The Broad Institute Genomics Platform"/>
            <consortium name="The Broad Institute Microbial Omics Core"/>
            <consortium name="The Broad Institute Genomic Center for Infectious Diseases"/>
            <person name="Earl A."/>
            <person name="Manson A."/>
            <person name="Gilmore M."/>
            <person name="Schwartman J."/>
            <person name="Shea T."/>
            <person name="Abouelleil A."/>
            <person name="Cao P."/>
            <person name="Chapman S."/>
            <person name="Cusick C."/>
            <person name="Young S."/>
            <person name="Neafsey D."/>
            <person name="Nusbaum C."/>
            <person name="Birren B."/>
        </authorList>
    </citation>
    <scope>NUCLEOTIDE SEQUENCE [LARGE SCALE GENOMIC DNA]</scope>
    <source>
        <strain evidence="6 7">DIV2402</strain>
    </source>
</reference>
<gene>
    <name evidence="6" type="ORF">DOK78_002957</name>
</gene>
<feature type="transmembrane region" description="Helical" evidence="5">
    <location>
        <begin position="365"/>
        <end position="385"/>
    </location>
</feature>
<comment type="subcellular location">
    <subcellularLocation>
        <location evidence="1">Membrane</location>
        <topology evidence="1">Multi-pass membrane protein</topology>
    </subcellularLocation>
</comment>
<keyword evidence="4 5" id="KW-0472">Membrane</keyword>
<dbReference type="InterPro" id="IPR014743">
    <property type="entry name" value="Cl-channel_core"/>
</dbReference>
<evidence type="ECO:0000256" key="3">
    <source>
        <dbReference type="ARBA" id="ARBA00022989"/>
    </source>
</evidence>
<dbReference type="Proteomes" id="UP000664701">
    <property type="component" value="Chromosome"/>
</dbReference>
<sequence>MEITGKKQEVAIISLLSIFIGLIVGGIDTLFGRVLLALTEFREAHFLYLIPFLAPVGMLFVYVFLNYGKTSSQGMGLIFQVGHNEEDLIPKRLTPFVIVGTWLTHLFGGSAGREGVAVQVGATVAHWIGKLIKGVDASQFIVIGMAAGFAGLFQTPIAASFFAMEVLVIGKLRYDALLPTMIAAFVASNTSAFLGLEKFSVALDVPITFDVWFALKLIVLGMAFGFSGWAFSDSLKWAKGFLVKYIPNAVRRIGIVGIILSILFVLFFQGRYSGLGTNLISFSFNGGTIELYDWLLKLIFTVLTVSAGFQGGEVTPLFAIGASLGVILAPVLGIPVVLAAALGYASVFGSATNTLLAPMLIGGEVFGFNYLPYFLIVCGIAFMCNGNRSIYGNQKIG</sequence>
<dbReference type="RefSeq" id="WP_207942113.1">
    <property type="nucleotide sequence ID" value="NZ_CP147251.1"/>
</dbReference>
<evidence type="ECO:0000313" key="6">
    <source>
        <dbReference type="EMBL" id="WYJ78300.1"/>
    </source>
</evidence>
<name>A0ABZ2SRB0_9ENTE</name>
<feature type="transmembrane region" description="Helical" evidence="5">
    <location>
        <begin position="176"/>
        <end position="196"/>
    </location>
</feature>
<keyword evidence="7" id="KW-1185">Reference proteome</keyword>
<keyword evidence="3 5" id="KW-1133">Transmembrane helix</keyword>
<feature type="transmembrane region" description="Helical" evidence="5">
    <location>
        <begin position="317"/>
        <end position="345"/>
    </location>
</feature>
<feature type="transmembrane region" description="Helical" evidence="5">
    <location>
        <begin position="253"/>
        <end position="272"/>
    </location>
</feature>
<evidence type="ECO:0000256" key="4">
    <source>
        <dbReference type="ARBA" id="ARBA00023136"/>
    </source>
</evidence>
<dbReference type="Gene3D" id="1.10.3080.10">
    <property type="entry name" value="Clc chloride channel"/>
    <property type="match status" value="1"/>
</dbReference>
<feature type="transmembrane region" description="Helical" evidence="5">
    <location>
        <begin position="140"/>
        <end position="164"/>
    </location>
</feature>
<feature type="transmembrane region" description="Helical" evidence="5">
    <location>
        <begin position="12"/>
        <end position="34"/>
    </location>
</feature>
<dbReference type="InterPro" id="IPR001807">
    <property type="entry name" value="ClC"/>
</dbReference>
<organism evidence="6 7">
    <name type="scientific">Candidatus Enterococcus lowellii</name>
    <dbReference type="NCBI Taxonomy" id="2230877"/>
    <lineage>
        <taxon>Bacteria</taxon>
        <taxon>Bacillati</taxon>
        <taxon>Bacillota</taxon>
        <taxon>Bacilli</taxon>
        <taxon>Lactobacillales</taxon>
        <taxon>Enterococcaceae</taxon>
        <taxon>Enterococcus</taxon>
    </lineage>
</organism>
<dbReference type="PANTHER" id="PTHR43427">
    <property type="entry name" value="CHLORIDE CHANNEL PROTEIN CLC-E"/>
    <property type="match status" value="1"/>
</dbReference>
<dbReference type="PANTHER" id="PTHR43427:SF12">
    <property type="entry name" value="CHLORIDE TRANSPORTER"/>
    <property type="match status" value="1"/>
</dbReference>
<evidence type="ECO:0000256" key="1">
    <source>
        <dbReference type="ARBA" id="ARBA00004141"/>
    </source>
</evidence>
<reference evidence="6 7" key="1">
    <citation type="submission" date="2021-03" db="EMBL/GenBank/DDBJ databases">
        <authorList>
            <person name="Gilmore M.S."/>
            <person name="Schwartzman J."/>
            <person name="Van Tyne D."/>
            <person name="Martin M."/>
            <person name="Earl A.M."/>
            <person name="Manson A.L."/>
            <person name="Straub T."/>
            <person name="Salamzade R."/>
            <person name="Saavedra J."/>
            <person name="Lebreton F."/>
            <person name="Prichula J."/>
            <person name="Schaufler K."/>
            <person name="Gaca A."/>
            <person name="Sgardioli B."/>
            <person name="Wagenaar J."/>
            <person name="Strong T."/>
        </authorList>
    </citation>
    <scope>NUCLEOTIDE SEQUENCE [LARGE SCALE GENOMIC DNA]</scope>
    <source>
        <strain evidence="6 7">DIV2402</strain>
    </source>
</reference>
<feature type="transmembrane region" description="Helical" evidence="5">
    <location>
        <begin position="46"/>
        <end position="65"/>
    </location>
</feature>
<dbReference type="EMBL" id="CP147251">
    <property type="protein sequence ID" value="WYJ78300.1"/>
    <property type="molecule type" value="Genomic_DNA"/>
</dbReference>
<feature type="transmembrane region" description="Helical" evidence="5">
    <location>
        <begin position="211"/>
        <end position="232"/>
    </location>
</feature>